<keyword evidence="18" id="KW-0233">DNA recombination</keyword>
<dbReference type="InterPro" id="IPR057670">
    <property type="entry name" value="SH3_retrovirus"/>
</dbReference>
<keyword evidence="24" id="KW-1185">Reference proteome</keyword>
<dbReference type="GO" id="GO:0003887">
    <property type="term" value="F:DNA-directed DNA polymerase activity"/>
    <property type="evidence" value="ECO:0007669"/>
    <property type="project" value="UniProtKB-KW"/>
</dbReference>
<dbReference type="STRING" id="135208.A0A4Y9ZI04"/>
<dbReference type="OrthoDB" id="3251181at2759"/>
<dbReference type="GO" id="GO:0006310">
    <property type="term" value="P:DNA recombination"/>
    <property type="evidence" value="ECO:0007669"/>
    <property type="project" value="UniProtKB-KW"/>
</dbReference>
<dbReference type="PANTHER" id="PTHR42648:SF11">
    <property type="entry name" value="TRANSPOSON TY4-P GAG-POL POLYPROTEIN"/>
    <property type="match status" value="1"/>
</dbReference>
<protein>
    <recommendedName>
        <fullName evidence="22">Integrase catalytic domain-containing protein</fullName>
    </recommendedName>
</protein>
<evidence type="ECO:0000259" key="22">
    <source>
        <dbReference type="PROSITE" id="PS50994"/>
    </source>
</evidence>
<feature type="domain" description="Integrase catalytic" evidence="22">
    <location>
        <begin position="538"/>
        <end position="710"/>
    </location>
</feature>
<evidence type="ECO:0000256" key="16">
    <source>
        <dbReference type="ARBA" id="ARBA00022932"/>
    </source>
</evidence>
<feature type="region of interest" description="Disordered" evidence="21">
    <location>
        <begin position="287"/>
        <end position="312"/>
    </location>
</feature>
<evidence type="ECO:0000256" key="17">
    <source>
        <dbReference type="ARBA" id="ARBA00023113"/>
    </source>
</evidence>
<comment type="catalytic activity">
    <reaction evidence="19">
        <text>DNA(n) + a 2'-deoxyribonucleoside 5'-triphosphate = DNA(n+1) + diphosphate</text>
        <dbReference type="Rhea" id="RHEA:22508"/>
        <dbReference type="Rhea" id="RHEA-COMP:17339"/>
        <dbReference type="Rhea" id="RHEA-COMP:17340"/>
        <dbReference type="ChEBI" id="CHEBI:33019"/>
        <dbReference type="ChEBI" id="CHEBI:61560"/>
        <dbReference type="ChEBI" id="CHEBI:173112"/>
        <dbReference type="EC" id="2.7.7.49"/>
    </reaction>
</comment>
<keyword evidence="6" id="KW-0540">Nuclease</keyword>
<evidence type="ECO:0000256" key="13">
    <source>
        <dbReference type="ARBA" id="ARBA00022884"/>
    </source>
</evidence>
<dbReference type="InterPro" id="IPR054722">
    <property type="entry name" value="PolX-like_BBD"/>
</dbReference>
<evidence type="ECO:0000256" key="10">
    <source>
        <dbReference type="ARBA" id="ARBA00022801"/>
    </source>
</evidence>
<dbReference type="Pfam" id="PF22936">
    <property type="entry name" value="Pol_BBD"/>
    <property type="match status" value="1"/>
</dbReference>
<feature type="compositionally biased region" description="Basic residues" evidence="21">
    <location>
        <begin position="287"/>
        <end position="301"/>
    </location>
</feature>
<dbReference type="GO" id="GO:0005524">
    <property type="term" value="F:ATP binding"/>
    <property type="evidence" value="ECO:0007669"/>
    <property type="project" value="UniProtKB-KW"/>
</dbReference>
<keyword evidence="8" id="KW-0547">Nucleotide-binding</keyword>
<keyword evidence="15" id="KW-0695">RNA-directed DNA polymerase</keyword>
<feature type="non-terminal residue" evidence="23">
    <location>
        <position position="814"/>
    </location>
</feature>
<dbReference type="EMBL" id="SFCI01002187">
    <property type="protein sequence ID" value="TFY74272.1"/>
    <property type="molecule type" value="Genomic_DNA"/>
</dbReference>
<accession>A0A4Y9ZI04</accession>
<dbReference type="GO" id="GO:0003964">
    <property type="term" value="F:RNA-directed DNA polymerase activity"/>
    <property type="evidence" value="ECO:0007669"/>
    <property type="project" value="UniProtKB-KW"/>
</dbReference>
<dbReference type="InterPro" id="IPR039537">
    <property type="entry name" value="Retrotran_Ty1/copia-like"/>
</dbReference>
<keyword evidence="4" id="KW-0645">Protease</keyword>
<evidence type="ECO:0000256" key="2">
    <source>
        <dbReference type="ARBA" id="ARBA00022578"/>
    </source>
</evidence>
<evidence type="ECO:0000256" key="21">
    <source>
        <dbReference type="SAM" id="MobiDB-lite"/>
    </source>
</evidence>
<dbReference type="Pfam" id="PF13976">
    <property type="entry name" value="gag_pre-integrs"/>
    <property type="match status" value="1"/>
</dbReference>
<dbReference type="PROSITE" id="PS50994">
    <property type="entry name" value="INTEGRASE"/>
    <property type="match status" value="1"/>
</dbReference>
<dbReference type="GO" id="GO:0004519">
    <property type="term" value="F:endonuclease activity"/>
    <property type="evidence" value="ECO:0007669"/>
    <property type="project" value="UniProtKB-KW"/>
</dbReference>
<comment type="catalytic activity">
    <reaction evidence="20">
        <text>DNA(n) + a 2'-deoxyribonucleoside 5'-triphosphate = DNA(n+1) + diphosphate</text>
        <dbReference type="Rhea" id="RHEA:22508"/>
        <dbReference type="Rhea" id="RHEA-COMP:17339"/>
        <dbReference type="Rhea" id="RHEA-COMP:17340"/>
        <dbReference type="ChEBI" id="CHEBI:33019"/>
        <dbReference type="ChEBI" id="CHEBI:61560"/>
        <dbReference type="ChEBI" id="CHEBI:173112"/>
        <dbReference type="EC" id="2.7.7.7"/>
    </reaction>
</comment>
<name>A0A4Y9ZI04_9AGAM</name>
<comment type="caution">
    <text evidence="23">The sequence shown here is derived from an EMBL/GenBank/DDBJ whole genome shotgun (WGS) entry which is preliminary data.</text>
</comment>
<dbReference type="GO" id="GO:0008233">
    <property type="term" value="F:peptidase activity"/>
    <property type="evidence" value="ECO:0007669"/>
    <property type="project" value="UniProtKB-KW"/>
</dbReference>
<evidence type="ECO:0000256" key="1">
    <source>
        <dbReference type="ARBA" id="ARBA00002180"/>
    </source>
</evidence>
<feature type="compositionally biased region" description="Basic and acidic residues" evidence="21">
    <location>
        <begin position="302"/>
        <end position="312"/>
    </location>
</feature>
<keyword evidence="13" id="KW-0694">RNA-binding</keyword>
<organism evidence="23 24">
    <name type="scientific">Hericium alpestre</name>
    <dbReference type="NCBI Taxonomy" id="135208"/>
    <lineage>
        <taxon>Eukaryota</taxon>
        <taxon>Fungi</taxon>
        <taxon>Dikarya</taxon>
        <taxon>Basidiomycota</taxon>
        <taxon>Agaricomycotina</taxon>
        <taxon>Agaricomycetes</taxon>
        <taxon>Russulales</taxon>
        <taxon>Hericiaceae</taxon>
        <taxon>Hericium</taxon>
    </lineage>
</organism>
<evidence type="ECO:0000256" key="19">
    <source>
        <dbReference type="ARBA" id="ARBA00048173"/>
    </source>
</evidence>
<evidence type="ECO:0000256" key="15">
    <source>
        <dbReference type="ARBA" id="ARBA00022918"/>
    </source>
</evidence>
<feature type="compositionally biased region" description="Basic and acidic residues" evidence="21">
    <location>
        <begin position="55"/>
        <end position="71"/>
    </location>
</feature>
<evidence type="ECO:0000256" key="20">
    <source>
        <dbReference type="ARBA" id="ARBA00049244"/>
    </source>
</evidence>
<keyword evidence="10" id="KW-0378">Hydrolase</keyword>
<evidence type="ECO:0000256" key="3">
    <source>
        <dbReference type="ARBA" id="ARBA00022612"/>
    </source>
</evidence>
<evidence type="ECO:0000256" key="7">
    <source>
        <dbReference type="ARBA" id="ARBA00022723"/>
    </source>
</evidence>
<evidence type="ECO:0000256" key="11">
    <source>
        <dbReference type="ARBA" id="ARBA00022840"/>
    </source>
</evidence>
<keyword evidence="5" id="KW-0548">Nucleotidyltransferase</keyword>
<keyword evidence="2" id="KW-0815">Transposition</keyword>
<keyword evidence="3" id="KW-1188">Viral release from host cell</keyword>
<feature type="compositionally biased region" description="Low complexity" evidence="21">
    <location>
        <begin position="250"/>
        <end position="263"/>
    </location>
</feature>
<proteinExistence type="predicted"/>
<dbReference type="GO" id="GO:0006508">
    <property type="term" value="P:proteolysis"/>
    <property type="evidence" value="ECO:0007669"/>
    <property type="project" value="UniProtKB-KW"/>
</dbReference>
<evidence type="ECO:0000256" key="5">
    <source>
        <dbReference type="ARBA" id="ARBA00022695"/>
    </source>
</evidence>
<dbReference type="Pfam" id="PF14223">
    <property type="entry name" value="Retrotran_gag_2"/>
    <property type="match status" value="1"/>
</dbReference>
<evidence type="ECO:0000256" key="18">
    <source>
        <dbReference type="ARBA" id="ARBA00023172"/>
    </source>
</evidence>
<keyword evidence="7" id="KW-0479">Metal-binding</keyword>
<dbReference type="Pfam" id="PF25597">
    <property type="entry name" value="SH3_retrovirus"/>
    <property type="match status" value="1"/>
</dbReference>
<feature type="region of interest" description="Disordered" evidence="21">
    <location>
        <begin position="242"/>
        <end position="265"/>
    </location>
</feature>
<sequence length="814" mass="90317">MGPGPESMSLNNSFNLYTVPKLAANGSNWVTYKTRIVTVIGAKGLMRHLRGTAKKSKEPLSSLDKDKKDVDPTTEQLDDYEEKWDKWLQQEYTVKQQIFSTITESLLLHVQDLDRAHKVWSTVCNEYEGKTEMVQINLRRRLQETCCQPSGDVCEHFDALLCMKEELAGMGAKLIDTDFAAIILSSLPADYDPVLSAMLSAARITGKTILPMTIISHVNEEFDRRAIKAQLDKVDTALIVGSDPKKRGTSRGTHGNSNGSGSSVKSDVKCSNCGCCFHNAANCWQKGSRKKGQGPNRKGKSSGKDKDSDRKGTANVAAALEIHFAFSALAATTPESALTRCIDTGASHHYSPFRSEFLNFHQITPKPIVAADKRVFFATGRSDVIITFPNGGTVTRITLKDVLYTPSIAFTLFSISRIDASGFSTMFRDGHCQIRSPAGRIIARILRDSNLYKFTSPADALATHALASIAAIDDHSANLTLSAADLHRRLGHMSIDAAKSLIKQGAITGINLDDLIQEMELCRACVQAKIRRVPFPKECSRPRLTIYGELVSSDLFGPAHVASLAGHRYAMTLLDDATYEVLISFLRHKSKAFDKYVNYEKFVQVHRGVSVIQTFRSDRGGEYTSLAFEDHLTKQGTHHEKTVHDSSSQNGTAERFFRMSVTRALAMLLAAGLPKFLWAATMQHAVWLWNRTGGKITGNQTPYEQVFGEKPDLSDLHEWGCLVWVRIENRRKLDVHADEGKFVGYSSESKGILVYWPRKRSITVERNVIWDDAALPPMSDAPADNWLIELFDGHAPEEWVAIDGDDAVLRDTPT</sequence>
<gene>
    <name evidence="23" type="ORF">EWM64_g9740</name>
</gene>
<dbReference type="Gene3D" id="3.30.420.10">
    <property type="entry name" value="Ribonuclease H-like superfamily/Ribonuclease H"/>
    <property type="match status" value="1"/>
</dbReference>
<evidence type="ECO:0000313" key="24">
    <source>
        <dbReference type="Proteomes" id="UP000298061"/>
    </source>
</evidence>
<keyword evidence="14" id="KW-0229">DNA integration</keyword>
<keyword evidence="11" id="KW-0067">ATP-binding</keyword>
<dbReference type="GO" id="GO:0003723">
    <property type="term" value="F:RNA binding"/>
    <property type="evidence" value="ECO:0007669"/>
    <property type="project" value="UniProtKB-KW"/>
</dbReference>
<dbReference type="SUPFAM" id="SSF53098">
    <property type="entry name" value="Ribonuclease H-like"/>
    <property type="match status" value="1"/>
</dbReference>
<dbReference type="GO" id="GO:0046872">
    <property type="term" value="F:metal ion binding"/>
    <property type="evidence" value="ECO:0007669"/>
    <property type="project" value="UniProtKB-KW"/>
</dbReference>
<evidence type="ECO:0000313" key="23">
    <source>
        <dbReference type="EMBL" id="TFY74272.1"/>
    </source>
</evidence>
<keyword evidence="17" id="KW-0917">Virion maturation</keyword>
<dbReference type="InterPro" id="IPR001584">
    <property type="entry name" value="Integrase_cat-core"/>
</dbReference>
<evidence type="ECO:0000256" key="8">
    <source>
        <dbReference type="ARBA" id="ARBA00022741"/>
    </source>
</evidence>
<reference evidence="23 24" key="1">
    <citation type="submission" date="2019-02" db="EMBL/GenBank/DDBJ databases">
        <title>Genome sequencing of the rare red list fungi Hericium alpestre (H. flagellum).</title>
        <authorList>
            <person name="Buettner E."/>
            <person name="Kellner H."/>
        </authorList>
    </citation>
    <scope>NUCLEOTIDE SEQUENCE [LARGE SCALE GENOMIC DNA]</scope>
    <source>
        <strain evidence="23 24">DSM 108284</strain>
    </source>
</reference>
<dbReference type="GO" id="GO:0005634">
    <property type="term" value="C:nucleus"/>
    <property type="evidence" value="ECO:0007669"/>
    <property type="project" value="UniProtKB-ARBA"/>
</dbReference>
<evidence type="ECO:0000256" key="4">
    <source>
        <dbReference type="ARBA" id="ARBA00022670"/>
    </source>
</evidence>
<dbReference type="InterPro" id="IPR025724">
    <property type="entry name" value="GAG-pre-integrase_dom"/>
</dbReference>
<evidence type="ECO:0000256" key="6">
    <source>
        <dbReference type="ARBA" id="ARBA00022722"/>
    </source>
</evidence>
<dbReference type="AlphaFoldDB" id="A0A4Y9ZI04"/>
<dbReference type="PANTHER" id="PTHR42648">
    <property type="entry name" value="TRANSPOSASE, PUTATIVE-RELATED"/>
    <property type="match status" value="1"/>
</dbReference>
<keyword evidence="12" id="KW-0460">Magnesium</keyword>
<keyword evidence="9" id="KW-0255">Endonuclease</keyword>
<dbReference type="InterPro" id="IPR036397">
    <property type="entry name" value="RNaseH_sf"/>
</dbReference>
<evidence type="ECO:0000256" key="14">
    <source>
        <dbReference type="ARBA" id="ARBA00022908"/>
    </source>
</evidence>
<comment type="function">
    <text evidence="1">The aspartyl protease (PR) mediates the proteolytic cleavages of the Gag and Gag-Pol polyproteins after assembly of the VLP.</text>
</comment>
<keyword evidence="16" id="KW-0239">DNA-directed DNA polymerase</keyword>
<evidence type="ECO:0000256" key="9">
    <source>
        <dbReference type="ARBA" id="ARBA00022759"/>
    </source>
</evidence>
<feature type="region of interest" description="Disordered" evidence="21">
    <location>
        <begin position="51"/>
        <end position="74"/>
    </location>
</feature>
<dbReference type="Proteomes" id="UP000298061">
    <property type="component" value="Unassembled WGS sequence"/>
</dbReference>
<keyword evidence="16" id="KW-0808">Transferase</keyword>
<dbReference type="InterPro" id="IPR012337">
    <property type="entry name" value="RNaseH-like_sf"/>
</dbReference>
<evidence type="ECO:0000256" key="12">
    <source>
        <dbReference type="ARBA" id="ARBA00022842"/>
    </source>
</evidence>
<dbReference type="GO" id="GO:0015074">
    <property type="term" value="P:DNA integration"/>
    <property type="evidence" value="ECO:0007669"/>
    <property type="project" value="UniProtKB-KW"/>
</dbReference>
<dbReference type="GO" id="GO:0032196">
    <property type="term" value="P:transposition"/>
    <property type="evidence" value="ECO:0007669"/>
    <property type="project" value="UniProtKB-KW"/>
</dbReference>